<dbReference type="HOGENOM" id="CLU_205115_0_0_9"/>
<dbReference type="OrthoDB" id="1914084at2"/>
<dbReference type="RefSeq" id="WP_013240246.1">
    <property type="nucleotide sequence ID" value="NC_014328.1"/>
</dbReference>
<dbReference type="EMBL" id="CP001666">
    <property type="protein sequence ID" value="ADK16663.1"/>
    <property type="molecule type" value="Genomic_DNA"/>
</dbReference>
<evidence type="ECO:0000313" key="2">
    <source>
        <dbReference type="EMBL" id="OAA89466.1"/>
    </source>
</evidence>
<proteinExistence type="predicted"/>
<evidence type="ECO:0000313" key="4">
    <source>
        <dbReference type="Proteomes" id="UP000077020"/>
    </source>
</evidence>
<evidence type="ECO:0000313" key="3">
    <source>
        <dbReference type="Proteomes" id="UP000001656"/>
    </source>
</evidence>
<sequence length="67" mass="7487">MKCILLLFPSLFSITTIAIVALSNKNLHIKIENKITLRPDKLSSDTKVNINNSKKIIGRLPQTLSII</sequence>
<organism evidence="1 3">
    <name type="scientific">Clostridium ljungdahlii (strain ATCC 55383 / DSM 13528 / PETC)</name>
    <dbReference type="NCBI Taxonomy" id="748727"/>
    <lineage>
        <taxon>Bacteria</taxon>
        <taxon>Bacillati</taxon>
        <taxon>Bacillota</taxon>
        <taxon>Clostridia</taxon>
        <taxon>Eubacteriales</taxon>
        <taxon>Clostridiaceae</taxon>
        <taxon>Clostridium</taxon>
    </lineage>
</organism>
<gene>
    <name evidence="1" type="ordered locus">CLJU_c36220</name>
    <name evidence="2" type="ORF">WX45_01298</name>
</gene>
<dbReference type="Proteomes" id="UP000001656">
    <property type="component" value="Chromosome"/>
</dbReference>
<dbReference type="KEGG" id="clj:CLJU_c36220"/>
<dbReference type="AlphaFoldDB" id="D8GT64"/>
<reference evidence="1" key="1">
    <citation type="submission" date="2009-07" db="EMBL/GenBank/DDBJ databases">
        <authorList>
            <person name="Koepke M."/>
            <person name="Hujer S."/>
            <person name="Held C."/>
            <person name="Wiezer A."/>
            <person name="Liesegang H."/>
            <person name="Ehrenreich A."/>
            <person name="Gottschalk G."/>
            <person name="Duerre P."/>
        </authorList>
    </citation>
    <scope>NUCLEOTIDE SEQUENCE</scope>
    <source>
        <strain evidence="1">DSM 13528</strain>
    </source>
</reference>
<accession>D8GT64</accession>
<dbReference type="STRING" id="748727.CLJU_c36220"/>
<protein>
    <submittedName>
        <fullName evidence="1">Uncharacterized protein</fullName>
    </submittedName>
</protein>
<dbReference type="Proteomes" id="UP000077020">
    <property type="component" value="Unassembled WGS sequence"/>
</dbReference>
<reference evidence="1 3" key="2">
    <citation type="journal article" date="2010" name="Proc. Natl. Acad. Sci. U.S.A.">
        <title>Clostridium ljungdahlii represents a microbial production platform based on syngas.</title>
        <authorList>
            <person name="Kopke M."/>
            <person name="Held C."/>
            <person name="Hujer S."/>
            <person name="Liesegang H."/>
            <person name="Wiezer A."/>
            <person name="Wollherr A."/>
            <person name="Ehrenreich A."/>
            <person name="Liebl W."/>
            <person name="Gottschalk G."/>
            <person name="Durre P."/>
        </authorList>
    </citation>
    <scope>NUCLEOTIDE SEQUENCE [LARGE SCALE GENOMIC DNA]</scope>
    <source>
        <strain evidence="3">ATCC 55383 / DSM 13528 / PETC</strain>
        <strain evidence="1">DSM 13528</strain>
    </source>
</reference>
<name>D8GT64_CLOLD</name>
<dbReference type="PATRIC" id="fig|748727.19.peg.76"/>
<reference evidence="2 4" key="3">
    <citation type="journal article" date="2016" name="Biotechnol. Bioeng.">
        <title>Traits of selected Clostridium strains for syngas fermentation to ethanol.</title>
        <authorList>
            <person name="Martin M.E."/>
            <person name="Richter H."/>
            <person name="Saha S."/>
            <person name="Angenent L.T."/>
        </authorList>
    </citation>
    <scope>NUCLEOTIDE SEQUENCE [LARGE SCALE GENOMIC DNA]</scope>
    <source>
        <strain evidence="2 4">PETC</strain>
    </source>
</reference>
<evidence type="ECO:0000313" key="1">
    <source>
        <dbReference type="EMBL" id="ADK16663.1"/>
    </source>
</evidence>
<keyword evidence="4" id="KW-1185">Reference proteome</keyword>
<dbReference type="EMBL" id="LITS01000001">
    <property type="protein sequence ID" value="OAA89466.1"/>
    <property type="molecule type" value="Genomic_DNA"/>
</dbReference>